<sequence>MLSRVARSSSSATRAFSTSSKRSMPLYVAVLPDYINNEETRHANRQAALKDLAKDRTLGNILERPYLSDKYATQKAGEPHPNQQHGVEGSILILDAPDINAAWEQVKGHTFWTKVWDEEKATIKELKSLPAEHIGGGAL</sequence>
<dbReference type="HOGENOM" id="CLU_110355_2_1_1"/>
<dbReference type="Proteomes" id="UP000002748">
    <property type="component" value="Unassembled WGS sequence"/>
</dbReference>
<organism evidence="1 2">
    <name type="scientific">Trichosporon asahii var. asahii (strain ATCC 90039 / CBS 2479 / JCM 2466 / KCTC 7840 / NBRC 103889/ NCYC 2677 / UAMH 7654)</name>
    <name type="common">Yeast</name>
    <dbReference type="NCBI Taxonomy" id="1186058"/>
    <lineage>
        <taxon>Eukaryota</taxon>
        <taxon>Fungi</taxon>
        <taxon>Dikarya</taxon>
        <taxon>Basidiomycota</taxon>
        <taxon>Agaricomycotina</taxon>
        <taxon>Tremellomycetes</taxon>
        <taxon>Trichosporonales</taxon>
        <taxon>Trichosporonaceae</taxon>
        <taxon>Trichosporon</taxon>
    </lineage>
</organism>
<evidence type="ECO:0008006" key="3">
    <source>
        <dbReference type="Google" id="ProtNLM"/>
    </source>
</evidence>
<evidence type="ECO:0000313" key="2">
    <source>
        <dbReference type="Proteomes" id="UP000002748"/>
    </source>
</evidence>
<name>J6F766_TRIAS</name>
<accession>J6F766</accession>
<evidence type="ECO:0000313" key="1">
    <source>
        <dbReference type="EMBL" id="EJT51182.1"/>
    </source>
</evidence>
<dbReference type="OrthoDB" id="5519740at2759"/>
<comment type="caution">
    <text evidence="1">The sequence shown here is derived from an EMBL/GenBank/DDBJ whole genome shotgun (WGS) entry which is preliminary data.</text>
</comment>
<dbReference type="AlphaFoldDB" id="J6F766"/>
<dbReference type="KEGG" id="tasa:A1Q1_07646"/>
<dbReference type="GeneID" id="25991158"/>
<dbReference type="VEuPathDB" id="FungiDB:A1Q1_07646"/>
<dbReference type="Gene3D" id="3.30.70.1060">
    <property type="entry name" value="Dimeric alpha+beta barrel"/>
    <property type="match status" value="1"/>
</dbReference>
<dbReference type="RefSeq" id="XP_014182133.1">
    <property type="nucleotide sequence ID" value="XM_014326658.1"/>
</dbReference>
<dbReference type="EMBL" id="ALBS01000073">
    <property type="protein sequence ID" value="EJT51182.1"/>
    <property type="molecule type" value="Genomic_DNA"/>
</dbReference>
<proteinExistence type="predicted"/>
<gene>
    <name evidence="1" type="ORF">A1Q1_07646</name>
</gene>
<protein>
    <recommendedName>
        <fullName evidence="3">YCII-related domain-containing protein</fullName>
    </recommendedName>
</protein>
<reference evidence="1 2" key="1">
    <citation type="journal article" date="2012" name="Eukaryot. Cell">
        <title>Draft genome sequence of CBS 2479, the standard type strain of Trichosporon asahii.</title>
        <authorList>
            <person name="Yang R.Y."/>
            <person name="Li H.T."/>
            <person name="Zhu H."/>
            <person name="Zhou G.P."/>
            <person name="Wang M."/>
            <person name="Wang L."/>
        </authorList>
    </citation>
    <scope>NUCLEOTIDE SEQUENCE [LARGE SCALE GENOMIC DNA]</scope>
    <source>
        <strain evidence="2">ATCC 90039 / CBS 2479 / JCM 2466 / KCTC 7840 / NCYC 2677 / UAMH 7654</strain>
    </source>
</reference>